<dbReference type="InterPro" id="IPR014883">
    <property type="entry name" value="VRR_NUC"/>
</dbReference>
<keyword evidence="3" id="KW-0378">Hydrolase</keyword>
<evidence type="ECO:0000259" key="4">
    <source>
        <dbReference type="SMART" id="SM00990"/>
    </source>
</evidence>
<evidence type="ECO:0000256" key="1">
    <source>
        <dbReference type="ARBA" id="ARBA00001946"/>
    </source>
</evidence>
<protein>
    <submittedName>
        <fullName evidence="5">VRR-NUC domain containing protein</fullName>
    </submittedName>
</protein>
<dbReference type="EMBL" id="LR796337">
    <property type="protein sequence ID" value="CAB4137487.1"/>
    <property type="molecule type" value="Genomic_DNA"/>
</dbReference>
<dbReference type="InterPro" id="IPR011335">
    <property type="entry name" value="Restrct_endonuc-II-like"/>
</dbReference>
<gene>
    <name evidence="5" type="ORF">UFOVP318_35</name>
</gene>
<reference evidence="5" key="1">
    <citation type="submission" date="2020-04" db="EMBL/GenBank/DDBJ databases">
        <authorList>
            <person name="Chiriac C."/>
            <person name="Salcher M."/>
            <person name="Ghai R."/>
            <person name="Kavagutti S V."/>
        </authorList>
    </citation>
    <scope>NUCLEOTIDE SEQUENCE</scope>
</reference>
<evidence type="ECO:0000256" key="3">
    <source>
        <dbReference type="ARBA" id="ARBA00022801"/>
    </source>
</evidence>
<feature type="domain" description="VRR-NUC" evidence="4">
    <location>
        <begin position="1"/>
        <end position="79"/>
    </location>
</feature>
<accession>A0A6J5LWN5</accession>
<dbReference type="GO" id="GO:0003676">
    <property type="term" value="F:nucleic acid binding"/>
    <property type="evidence" value="ECO:0007669"/>
    <property type="project" value="InterPro"/>
</dbReference>
<dbReference type="SUPFAM" id="SSF52980">
    <property type="entry name" value="Restriction endonuclease-like"/>
    <property type="match status" value="1"/>
</dbReference>
<name>A0A6J5LWN5_9CAUD</name>
<sequence>MESKIQANIKARFERAGWMVVKLLQTNCNGIPDLMCLKNGKTIFIEVKQPGRDATELQKYRHAELISQGFSVHVITSENDIII</sequence>
<organism evidence="5">
    <name type="scientific">uncultured Caudovirales phage</name>
    <dbReference type="NCBI Taxonomy" id="2100421"/>
    <lineage>
        <taxon>Viruses</taxon>
        <taxon>Duplodnaviria</taxon>
        <taxon>Heunggongvirae</taxon>
        <taxon>Uroviricota</taxon>
        <taxon>Caudoviricetes</taxon>
        <taxon>Peduoviridae</taxon>
        <taxon>Maltschvirus</taxon>
        <taxon>Maltschvirus maltsch</taxon>
    </lineage>
</organism>
<dbReference type="Pfam" id="PF08774">
    <property type="entry name" value="VRR_NUC"/>
    <property type="match status" value="1"/>
</dbReference>
<dbReference type="Gene3D" id="3.40.1350.10">
    <property type="match status" value="1"/>
</dbReference>
<proteinExistence type="predicted"/>
<dbReference type="GO" id="GO:0004518">
    <property type="term" value="F:nuclease activity"/>
    <property type="evidence" value="ECO:0007669"/>
    <property type="project" value="UniProtKB-KW"/>
</dbReference>
<keyword evidence="2" id="KW-0540">Nuclease</keyword>
<evidence type="ECO:0000256" key="2">
    <source>
        <dbReference type="ARBA" id="ARBA00022722"/>
    </source>
</evidence>
<dbReference type="GO" id="GO:0016788">
    <property type="term" value="F:hydrolase activity, acting on ester bonds"/>
    <property type="evidence" value="ECO:0007669"/>
    <property type="project" value="InterPro"/>
</dbReference>
<dbReference type="SMART" id="SM00990">
    <property type="entry name" value="VRR_NUC"/>
    <property type="match status" value="1"/>
</dbReference>
<dbReference type="InterPro" id="IPR011856">
    <property type="entry name" value="tRNA_endonuc-like_dom_sf"/>
</dbReference>
<evidence type="ECO:0000313" key="5">
    <source>
        <dbReference type="EMBL" id="CAB4137487.1"/>
    </source>
</evidence>
<comment type="cofactor">
    <cofactor evidence="1">
        <name>Mg(2+)</name>
        <dbReference type="ChEBI" id="CHEBI:18420"/>
    </cofactor>
</comment>